<dbReference type="GO" id="GO:0005524">
    <property type="term" value="F:ATP binding"/>
    <property type="evidence" value="ECO:0007669"/>
    <property type="project" value="UniProtKB-UniRule"/>
</dbReference>
<keyword evidence="7 22" id="KW-0963">Cytoplasm</keyword>
<evidence type="ECO:0000259" key="27">
    <source>
        <dbReference type="PROSITE" id="PS50975"/>
    </source>
</evidence>
<dbReference type="InterPro" id="IPR011095">
    <property type="entry name" value="Dala_Dala_lig_C"/>
</dbReference>
<dbReference type="PANTHER" id="PTHR23132">
    <property type="entry name" value="D-ALANINE--D-ALANINE LIGASE"/>
    <property type="match status" value="1"/>
</dbReference>
<feature type="binding site" evidence="24">
    <location>
        <begin position="339"/>
        <end position="340"/>
    </location>
    <ligand>
        <name>ATP</name>
        <dbReference type="ChEBI" id="CHEBI:30616"/>
    </ligand>
</feature>
<comment type="similarity">
    <text evidence="5 22">Belongs to the D-alanine--D-alanine ligase family.</text>
</comment>
<evidence type="ECO:0000256" key="4">
    <source>
        <dbReference type="ARBA" id="ARBA00004752"/>
    </source>
</evidence>
<evidence type="ECO:0000256" key="10">
    <source>
        <dbReference type="ARBA" id="ARBA00022741"/>
    </source>
</evidence>
<keyword evidence="12 25" id="KW-0460">Magnesium</keyword>
<dbReference type="GO" id="GO:0046872">
    <property type="term" value="F:metal ion binding"/>
    <property type="evidence" value="ECO:0007669"/>
    <property type="project" value="UniProtKB-KW"/>
</dbReference>
<dbReference type="InterPro" id="IPR011761">
    <property type="entry name" value="ATP-grasp"/>
</dbReference>
<comment type="caution">
    <text evidence="28">The sequence shown here is derived from an EMBL/GenBank/DDBJ whole genome shotgun (WGS) entry which is preliminary data.</text>
</comment>
<organism evidence="28 29">
    <name type="scientific">Candidatus Agrococcus pullicola</name>
    <dbReference type="NCBI Taxonomy" id="2838429"/>
    <lineage>
        <taxon>Bacteria</taxon>
        <taxon>Bacillati</taxon>
        <taxon>Actinomycetota</taxon>
        <taxon>Actinomycetes</taxon>
        <taxon>Micrococcales</taxon>
        <taxon>Microbacteriaceae</taxon>
        <taxon>Agrococcus</taxon>
    </lineage>
</organism>
<accession>A0A9D1YUQ9</accession>
<dbReference type="PROSITE" id="PS50975">
    <property type="entry name" value="ATP_GRASP"/>
    <property type="match status" value="1"/>
</dbReference>
<feature type="active site" evidence="23">
    <location>
        <position position="351"/>
    </location>
</feature>
<reference evidence="28" key="1">
    <citation type="journal article" date="2021" name="PeerJ">
        <title>Extensive microbial diversity within the chicken gut microbiome revealed by metagenomics and culture.</title>
        <authorList>
            <person name="Gilroy R."/>
            <person name="Ravi A."/>
            <person name="Getino M."/>
            <person name="Pursley I."/>
            <person name="Horton D.L."/>
            <person name="Alikhan N.F."/>
            <person name="Baker D."/>
            <person name="Gharbi K."/>
            <person name="Hall N."/>
            <person name="Watson M."/>
            <person name="Adriaenssens E.M."/>
            <person name="Foster-Nyarko E."/>
            <person name="Jarju S."/>
            <person name="Secka A."/>
            <person name="Antonio M."/>
            <person name="Oren A."/>
            <person name="Chaudhuri R.R."/>
            <person name="La Ragione R."/>
            <person name="Hildebrand F."/>
            <person name="Pallen M.J."/>
        </authorList>
    </citation>
    <scope>NUCLEOTIDE SEQUENCE</scope>
    <source>
        <strain evidence="28">ChiGjej1B1-98</strain>
    </source>
</reference>
<dbReference type="Proteomes" id="UP000824005">
    <property type="component" value="Unassembled WGS sequence"/>
</dbReference>
<keyword evidence="8 22" id="KW-0436">Ligase</keyword>
<keyword evidence="10 24" id="KW-0547">Nucleotide-binding</keyword>
<evidence type="ECO:0000313" key="28">
    <source>
        <dbReference type="EMBL" id="HIY66097.1"/>
    </source>
</evidence>
<evidence type="ECO:0000256" key="11">
    <source>
        <dbReference type="ARBA" id="ARBA00022840"/>
    </source>
</evidence>
<evidence type="ECO:0000256" key="2">
    <source>
        <dbReference type="ARBA" id="ARBA00003921"/>
    </source>
</evidence>
<dbReference type="GO" id="GO:0009252">
    <property type="term" value="P:peptidoglycan biosynthetic process"/>
    <property type="evidence" value="ECO:0007669"/>
    <property type="project" value="UniProtKB-UniRule"/>
</dbReference>
<feature type="binding site" evidence="25">
    <location>
        <position position="327"/>
    </location>
    <ligand>
        <name>Mg(2+)</name>
        <dbReference type="ChEBI" id="CHEBI:18420"/>
        <label>1</label>
    </ligand>
</feature>
<name>A0A9D1YUQ9_9MICO</name>
<evidence type="ECO:0000256" key="8">
    <source>
        <dbReference type="ARBA" id="ARBA00022598"/>
    </source>
</evidence>
<dbReference type="Gene3D" id="3.30.1490.20">
    <property type="entry name" value="ATP-grasp fold, A domain"/>
    <property type="match status" value="1"/>
</dbReference>
<evidence type="ECO:0000256" key="1">
    <source>
        <dbReference type="ARBA" id="ARBA00001936"/>
    </source>
</evidence>
<evidence type="ECO:0000256" key="17">
    <source>
        <dbReference type="ARBA" id="ARBA00047614"/>
    </source>
</evidence>
<feature type="binding site" evidence="24">
    <location>
        <begin position="213"/>
        <end position="214"/>
    </location>
    <ligand>
        <name>ATP</name>
        <dbReference type="ChEBI" id="CHEBI:30616"/>
    </ligand>
</feature>
<dbReference type="FunFam" id="3.30.470.20:FF:000008">
    <property type="entry name" value="D-alanine--D-alanine ligase"/>
    <property type="match status" value="1"/>
</dbReference>
<dbReference type="PROSITE" id="PS00844">
    <property type="entry name" value="DALA_DALA_LIGASE_2"/>
    <property type="match status" value="1"/>
</dbReference>
<evidence type="ECO:0000313" key="29">
    <source>
        <dbReference type="Proteomes" id="UP000824005"/>
    </source>
</evidence>
<evidence type="ECO:0000256" key="14">
    <source>
        <dbReference type="ARBA" id="ARBA00022984"/>
    </source>
</evidence>
<comment type="catalytic activity">
    <reaction evidence="17 22">
        <text>2 D-alanine + ATP = D-alanyl-D-alanine + ADP + phosphate + H(+)</text>
        <dbReference type="Rhea" id="RHEA:11224"/>
        <dbReference type="ChEBI" id="CHEBI:15378"/>
        <dbReference type="ChEBI" id="CHEBI:30616"/>
        <dbReference type="ChEBI" id="CHEBI:43474"/>
        <dbReference type="ChEBI" id="CHEBI:57416"/>
        <dbReference type="ChEBI" id="CHEBI:57822"/>
        <dbReference type="ChEBI" id="CHEBI:456216"/>
        <dbReference type="EC" id="6.3.2.4"/>
    </reaction>
</comment>
<evidence type="ECO:0000256" key="16">
    <source>
        <dbReference type="ARBA" id="ARBA00023316"/>
    </source>
</evidence>
<dbReference type="Pfam" id="PF01820">
    <property type="entry name" value="Dala_Dala_lig_N"/>
    <property type="match status" value="1"/>
</dbReference>
<dbReference type="PANTHER" id="PTHR23132:SF25">
    <property type="entry name" value="D-ALANINE--D-ALANINE LIGASE A"/>
    <property type="match status" value="1"/>
</dbReference>
<keyword evidence="11 26" id="KW-0067">ATP-binding</keyword>
<dbReference type="EC" id="6.3.2.4" evidence="6 22"/>
<feature type="binding site" evidence="25">
    <location>
        <position position="340"/>
    </location>
    <ligand>
        <name>Mg(2+)</name>
        <dbReference type="ChEBI" id="CHEBI:18420"/>
        <label>2</label>
    </ligand>
</feature>
<keyword evidence="9 25" id="KW-0479">Metal-binding</keyword>
<dbReference type="InterPro" id="IPR005905">
    <property type="entry name" value="D_ala_D_ala"/>
</dbReference>
<evidence type="ECO:0000256" key="7">
    <source>
        <dbReference type="ARBA" id="ARBA00022490"/>
    </source>
</evidence>
<evidence type="ECO:0000256" key="25">
    <source>
        <dbReference type="PIRSR" id="PIRSR039102-3"/>
    </source>
</evidence>
<dbReference type="AlphaFoldDB" id="A0A9D1YUQ9"/>
<reference evidence="28" key="2">
    <citation type="submission" date="2021-04" db="EMBL/GenBank/DDBJ databases">
        <authorList>
            <person name="Gilroy R."/>
        </authorList>
    </citation>
    <scope>NUCLEOTIDE SEQUENCE</scope>
    <source>
        <strain evidence="28">ChiGjej1B1-98</strain>
    </source>
</reference>
<sequence>MTSRREKRLSSRIRVGLLFGGRSSEHTISLVTAASVLKHIDRDRFEPVPIVITKQGTWLLLDGANADFSLEQQFEVDESSDRGAAVIETASFEVALSNRASDTGLVLHSAAGGVDLDSIDVFFPLFHGRFGEDGTVQGMLELFDRPYVGAGVLASAVGQDKHFTKTVLEHAGLTVAPWVTVSRRQWQQDARSVRERIADLSYPLFVKPARAGSSVGVSRVESLAGLDAAMEVALAEDNRALIEQGVAGREIEVGVIGGRGGEPARASLPGEIVVEQGYYDFEAKYLGTEGVRTECPALLPQDVIERLQATALRAFDAIAGAGLARVDFFVTEEGDFVLNEINTMPGFTPISMFPVVWDKSGIDYTSLISELIDIGLEQER</sequence>
<dbReference type="GO" id="GO:0071555">
    <property type="term" value="P:cell wall organization"/>
    <property type="evidence" value="ECO:0007669"/>
    <property type="project" value="UniProtKB-KW"/>
</dbReference>
<evidence type="ECO:0000256" key="24">
    <source>
        <dbReference type="PIRSR" id="PIRSR039102-2"/>
    </source>
</evidence>
<evidence type="ECO:0000256" key="21">
    <source>
        <dbReference type="ARBA" id="ARBA00077154"/>
    </source>
</evidence>
<evidence type="ECO:0000256" key="20">
    <source>
        <dbReference type="ARBA" id="ARBA00076288"/>
    </source>
</evidence>
<keyword evidence="13 22" id="KW-0133">Cell shape</keyword>
<comment type="cofactor">
    <cofactor evidence="25">
        <name>Mg(2+)</name>
        <dbReference type="ChEBI" id="CHEBI:18420"/>
    </cofactor>
    <cofactor evidence="25">
        <name>Mn(2+)</name>
        <dbReference type="ChEBI" id="CHEBI:29035"/>
    </cofactor>
    <text evidence="25">Binds 2 magnesium or manganese ions per subunit.</text>
</comment>
<evidence type="ECO:0000256" key="18">
    <source>
        <dbReference type="ARBA" id="ARBA00060592"/>
    </source>
</evidence>
<feature type="binding site" evidence="24">
    <location>
        <begin position="243"/>
        <end position="250"/>
    </location>
    <ligand>
        <name>ATP</name>
        <dbReference type="ChEBI" id="CHEBI:30616"/>
    </ligand>
</feature>
<proteinExistence type="inferred from homology"/>
<evidence type="ECO:0000256" key="23">
    <source>
        <dbReference type="PIRSR" id="PIRSR039102-1"/>
    </source>
</evidence>
<comment type="cofactor">
    <cofactor evidence="1">
        <name>Mn(2+)</name>
        <dbReference type="ChEBI" id="CHEBI:29035"/>
    </cofactor>
</comment>
<comment type="function">
    <text evidence="2 22">Cell wall formation.</text>
</comment>
<evidence type="ECO:0000256" key="22">
    <source>
        <dbReference type="HAMAP-Rule" id="MF_00047"/>
    </source>
</evidence>
<dbReference type="PIRSF" id="PIRSF039102">
    <property type="entry name" value="Ddl/VanB"/>
    <property type="match status" value="1"/>
</dbReference>
<dbReference type="InterPro" id="IPR016185">
    <property type="entry name" value="PreATP-grasp_dom_sf"/>
</dbReference>
<dbReference type="GO" id="GO:0008716">
    <property type="term" value="F:D-alanine-D-alanine ligase activity"/>
    <property type="evidence" value="ECO:0007669"/>
    <property type="project" value="UniProtKB-UniRule"/>
</dbReference>
<comment type="pathway">
    <text evidence="4 22">Cell wall biogenesis; peptidoglycan biosynthesis.</text>
</comment>
<evidence type="ECO:0000256" key="12">
    <source>
        <dbReference type="ARBA" id="ARBA00022842"/>
    </source>
</evidence>
<comment type="pathway">
    <text evidence="18">Glycan biosynthesis.</text>
</comment>
<dbReference type="NCBIfam" id="NF002528">
    <property type="entry name" value="PRK01966.1-4"/>
    <property type="match status" value="1"/>
</dbReference>
<keyword evidence="15 25" id="KW-0464">Manganese</keyword>
<evidence type="ECO:0000256" key="5">
    <source>
        <dbReference type="ARBA" id="ARBA00010871"/>
    </source>
</evidence>
<dbReference type="InterPro" id="IPR011127">
    <property type="entry name" value="Dala_Dala_lig_N"/>
</dbReference>
<dbReference type="PROSITE" id="PS00843">
    <property type="entry name" value="DALA_DALA_LIGASE_1"/>
    <property type="match status" value="1"/>
</dbReference>
<feature type="binding site" evidence="24">
    <location>
        <position position="161"/>
    </location>
    <ligand>
        <name>ATP</name>
        <dbReference type="ChEBI" id="CHEBI:30616"/>
    </ligand>
</feature>
<keyword evidence="14 22" id="KW-0573">Peptidoglycan synthesis</keyword>
<dbReference type="GO" id="GO:0005829">
    <property type="term" value="C:cytosol"/>
    <property type="evidence" value="ECO:0007669"/>
    <property type="project" value="TreeGrafter"/>
</dbReference>
<evidence type="ECO:0000256" key="26">
    <source>
        <dbReference type="PROSITE-ProRule" id="PRU00409"/>
    </source>
</evidence>
<feature type="binding site" evidence="25">
    <location>
        <position position="342"/>
    </location>
    <ligand>
        <name>Mg(2+)</name>
        <dbReference type="ChEBI" id="CHEBI:18420"/>
        <label>2</label>
    </ligand>
</feature>
<dbReference type="HAMAP" id="MF_00047">
    <property type="entry name" value="Dala_Dala_lig"/>
    <property type="match status" value="1"/>
</dbReference>
<dbReference type="GO" id="GO:0008360">
    <property type="term" value="P:regulation of cell shape"/>
    <property type="evidence" value="ECO:0007669"/>
    <property type="project" value="UniProtKB-KW"/>
</dbReference>
<evidence type="ECO:0000256" key="9">
    <source>
        <dbReference type="ARBA" id="ARBA00022723"/>
    </source>
</evidence>
<dbReference type="Pfam" id="PF07478">
    <property type="entry name" value="Dala_Dala_lig_C"/>
    <property type="match status" value="1"/>
</dbReference>
<evidence type="ECO:0000256" key="13">
    <source>
        <dbReference type="ARBA" id="ARBA00022960"/>
    </source>
</evidence>
<keyword evidence="16 22" id="KW-0961">Cell wall biogenesis/degradation</keyword>
<evidence type="ECO:0000256" key="3">
    <source>
        <dbReference type="ARBA" id="ARBA00004496"/>
    </source>
</evidence>
<evidence type="ECO:0000256" key="15">
    <source>
        <dbReference type="ARBA" id="ARBA00023211"/>
    </source>
</evidence>
<comment type="subcellular location">
    <subcellularLocation>
        <location evidence="3 22">Cytoplasm</location>
    </subcellularLocation>
</comment>
<feature type="domain" description="ATP-grasp" evidence="27">
    <location>
        <begin position="165"/>
        <end position="373"/>
    </location>
</feature>
<feature type="active site" evidence="23">
    <location>
        <position position="25"/>
    </location>
</feature>
<evidence type="ECO:0000256" key="19">
    <source>
        <dbReference type="ARBA" id="ARBA00068427"/>
    </source>
</evidence>
<feature type="active site" evidence="23">
    <location>
        <position position="213"/>
    </location>
</feature>
<dbReference type="EMBL" id="DXDC01000219">
    <property type="protein sequence ID" value="HIY66097.1"/>
    <property type="molecule type" value="Genomic_DNA"/>
</dbReference>
<gene>
    <name evidence="22" type="primary">ddl</name>
    <name evidence="28" type="ORF">H9830_07455</name>
</gene>
<dbReference type="InterPro" id="IPR000291">
    <property type="entry name" value="D-Ala_lig_Van_CS"/>
</dbReference>
<protein>
    <recommendedName>
        <fullName evidence="19 22">D-alanine--D-alanine ligase</fullName>
        <ecNumber evidence="6 22">6.3.2.4</ecNumber>
    </recommendedName>
    <alternativeName>
        <fullName evidence="21 22">D-Ala-D-Ala ligase</fullName>
    </alternativeName>
    <alternativeName>
        <fullName evidence="20 22">D-alanylalanine synthetase</fullName>
    </alternativeName>
</protein>
<dbReference type="Gene3D" id="3.30.470.20">
    <property type="entry name" value="ATP-grasp fold, B domain"/>
    <property type="match status" value="1"/>
</dbReference>
<evidence type="ECO:0000256" key="6">
    <source>
        <dbReference type="ARBA" id="ARBA00012216"/>
    </source>
</evidence>
<dbReference type="FunFam" id="3.30.1490.20:FF:000007">
    <property type="entry name" value="D-alanine--D-alanine ligase"/>
    <property type="match status" value="1"/>
</dbReference>
<dbReference type="SUPFAM" id="SSF52440">
    <property type="entry name" value="PreATP-grasp domain"/>
    <property type="match status" value="1"/>
</dbReference>
<feature type="binding site" evidence="25">
    <location>
        <position position="340"/>
    </location>
    <ligand>
        <name>Mg(2+)</name>
        <dbReference type="ChEBI" id="CHEBI:18420"/>
        <label>1</label>
    </ligand>
</feature>
<feature type="binding site" evidence="24">
    <location>
        <begin position="205"/>
        <end position="207"/>
    </location>
    <ligand>
        <name>ATP</name>
        <dbReference type="ChEBI" id="CHEBI:30616"/>
    </ligand>
</feature>
<dbReference type="InterPro" id="IPR013815">
    <property type="entry name" value="ATP_grasp_subdomain_1"/>
</dbReference>
<dbReference type="SUPFAM" id="SSF56059">
    <property type="entry name" value="Glutathione synthetase ATP-binding domain-like"/>
    <property type="match status" value="1"/>
</dbReference>
<dbReference type="Gene3D" id="3.40.50.20">
    <property type="match status" value="1"/>
</dbReference>
<dbReference type="NCBIfam" id="TIGR01205">
    <property type="entry name" value="D_ala_D_alaTIGR"/>
    <property type="match status" value="1"/>
</dbReference>